<evidence type="ECO:0000313" key="9">
    <source>
        <dbReference type="Proteomes" id="UP000636709"/>
    </source>
</evidence>
<dbReference type="InterPro" id="IPR044964">
    <property type="entry name" value="RCD1/SRO1-5"/>
</dbReference>
<feature type="region of interest" description="Disordered" evidence="5">
    <location>
        <begin position="786"/>
        <end position="805"/>
    </location>
</feature>
<dbReference type="InterPro" id="IPR022003">
    <property type="entry name" value="RST"/>
</dbReference>
<keyword evidence="9" id="KW-1185">Reference proteome</keyword>
<dbReference type="GO" id="GO:0003950">
    <property type="term" value="F:NAD+ poly-ADP-ribosyltransferase activity"/>
    <property type="evidence" value="ECO:0007669"/>
    <property type="project" value="InterPro"/>
</dbReference>
<reference evidence="8" key="1">
    <citation type="submission" date="2020-07" db="EMBL/GenBank/DDBJ databases">
        <title>Genome sequence and genetic diversity analysis of an under-domesticated orphan crop, white fonio (Digitaria exilis).</title>
        <authorList>
            <person name="Bennetzen J.L."/>
            <person name="Chen S."/>
            <person name="Ma X."/>
            <person name="Wang X."/>
            <person name="Yssel A.E.J."/>
            <person name="Chaluvadi S.R."/>
            <person name="Johnson M."/>
            <person name="Gangashetty P."/>
            <person name="Hamidou F."/>
            <person name="Sanogo M.D."/>
            <person name="Zwaenepoel A."/>
            <person name="Wallace J."/>
            <person name="Van De Peer Y."/>
            <person name="Van Deynze A."/>
        </authorList>
    </citation>
    <scope>NUCLEOTIDE SEQUENCE</scope>
    <source>
        <tissue evidence="8">Leaves</tissue>
    </source>
</reference>
<accession>A0A835AEH6</accession>
<dbReference type="OrthoDB" id="6133115at2759"/>
<feature type="region of interest" description="Disordered" evidence="5">
    <location>
        <begin position="746"/>
        <end position="778"/>
    </location>
</feature>
<sequence>MASPRESNSMSLKRKIVEDFLSKECKSRRIKAENGPSFDSSTKPYKCGCIRPNLANDIVNFLKSGIPIRIMYYKQGSWHNFPEQIMRFLIEEFGGSKSSAVSVMDGDPVLIDFLSMTMVNLKSNRQRSVAWIDNTSKCFSPSLFFDEEIYDTVKGDAANVQGNAQGMILDKPVNSPPEVVKQVVVESSLLVSQKPFGADILRKKITSVERGSKDFLFVRDRFLSGMGPFATANNLLRVYRYSPNDITAQCRLQAFERQIISTREQRGDANVRYGWLGSRKNDIVRILINGLGTTEKPAEKSDLSAGVYLSPENRTFTSVGLCDVDEKGVQYILLCQVIMGNMEAVDPGSQELFPSSDVYDSGVDDCLEPKCYVMWPSHLSTHMRLEYLVSFKLAPDVRSYLLHLKGLWFRPPKEVAMDISTLEPASCEIGEGPTTPWIPFKVLFGLVQDNISSIAKELLFHHYEELKESKITREEMVKKMMIIAGKKLLLEALNKLSYCPSSWYKSSAKAVSSDPARTAAEHDPARTAAQQLSLDETIRDCSLTLSSNCVDSHAPSAMVAHSAAVSTNGFGALPTDIVPKGHDCIAPSGVPKISSSAGVKCPGPKGRDFPRQVISRGNSPTQYARYQDPIVTRMPPVSRDGLLRTASGISASPGMEVCNSATPTTGLPCASLVQTNTSLVPTNASKSHGIFATGFAHGPRGCESSVPSLALGESKNAGAKYLSSAPETPGGQEFLSLNIASQSLVPHSVKRSDSSTAVRPPLYAPGRGHSPSVSTGVHDSLTLSMTTKGHSPSASRAEPKCHGSPTVAMESCRPQVMDATTKVHNAPTPSTMFSFTNTNACAGDTEVTRELKDQAAQNKEPGPVLEASSIDAADTLITLSTPREKGEQ</sequence>
<keyword evidence="2" id="KW-0217">Developmental protein</keyword>
<evidence type="ECO:0000256" key="3">
    <source>
        <dbReference type="ARBA" id="ARBA00023016"/>
    </source>
</evidence>
<dbReference type="Pfam" id="PF12174">
    <property type="entry name" value="RST"/>
    <property type="match status" value="1"/>
</dbReference>
<dbReference type="InterPro" id="IPR012317">
    <property type="entry name" value="Poly(ADP-ribose)pol_cat_dom"/>
</dbReference>
<evidence type="ECO:0000256" key="4">
    <source>
        <dbReference type="ARBA" id="ARBA00023242"/>
    </source>
</evidence>
<comment type="subcellular location">
    <subcellularLocation>
        <location evidence="1">Nucleus</location>
    </subcellularLocation>
</comment>
<evidence type="ECO:0000256" key="2">
    <source>
        <dbReference type="ARBA" id="ARBA00022473"/>
    </source>
</evidence>
<name>A0A835AEH6_9POAL</name>
<proteinExistence type="predicted"/>
<feature type="domain" description="PARP catalytic" evidence="6">
    <location>
        <begin position="192"/>
        <end position="413"/>
    </location>
</feature>
<feature type="domain" description="RST" evidence="7">
    <location>
        <begin position="431"/>
        <end position="502"/>
    </location>
</feature>
<dbReference type="EMBL" id="JACEFO010002444">
    <property type="protein sequence ID" value="KAF8660391.1"/>
    <property type="molecule type" value="Genomic_DNA"/>
</dbReference>
<organism evidence="8 9">
    <name type="scientific">Digitaria exilis</name>
    <dbReference type="NCBI Taxonomy" id="1010633"/>
    <lineage>
        <taxon>Eukaryota</taxon>
        <taxon>Viridiplantae</taxon>
        <taxon>Streptophyta</taxon>
        <taxon>Embryophyta</taxon>
        <taxon>Tracheophyta</taxon>
        <taxon>Spermatophyta</taxon>
        <taxon>Magnoliopsida</taxon>
        <taxon>Liliopsida</taxon>
        <taxon>Poales</taxon>
        <taxon>Poaceae</taxon>
        <taxon>PACMAD clade</taxon>
        <taxon>Panicoideae</taxon>
        <taxon>Panicodae</taxon>
        <taxon>Paniceae</taxon>
        <taxon>Anthephorinae</taxon>
        <taxon>Digitaria</taxon>
    </lineage>
</organism>
<evidence type="ECO:0000259" key="6">
    <source>
        <dbReference type="PROSITE" id="PS51059"/>
    </source>
</evidence>
<comment type="caution">
    <text evidence="8">The sequence shown here is derived from an EMBL/GenBank/DDBJ whole genome shotgun (WGS) entry which is preliminary data.</text>
</comment>
<dbReference type="PANTHER" id="PTHR32263:SF17">
    <property type="entry name" value="OS04G0672200 PROTEIN"/>
    <property type="match status" value="1"/>
</dbReference>
<evidence type="ECO:0000313" key="8">
    <source>
        <dbReference type="EMBL" id="KAF8660391.1"/>
    </source>
</evidence>
<dbReference type="Proteomes" id="UP000636709">
    <property type="component" value="Unassembled WGS sequence"/>
</dbReference>
<evidence type="ECO:0000259" key="7">
    <source>
        <dbReference type="PROSITE" id="PS51879"/>
    </source>
</evidence>
<dbReference type="AlphaFoldDB" id="A0A835AEH6"/>
<dbReference type="Gene3D" id="3.90.228.10">
    <property type="match status" value="1"/>
</dbReference>
<dbReference type="Pfam" id="PF23467">
    <property type="entry name" value="WWE_5"/>
    <property type="match status" value="1"/>
</dbReference>
<gene>
    <name evidence="8" type="ORF">HU200_057973</name>
</gene>
<evidence type="ECO:0008006" key="10">
    <source>
        <dbReference type="Google" id="ProtNLM"/>
    </source>
</evidence>
<dbReference type="PROSITE" id="PS51879">
    <property type="entry name" value="RST"/>
    <property type="match status" value="1"/>
</dbReference>
<dbReference type="PROSITE" id="PS51059">
    <property type="entry name" value="PARP_CATALYTIC"/>
    <property type="match status" value="1"/>
</dbReference>
<feature type="region of interest" description="Disordered" evidence="5">
    <location>
        <begin position="595"/>
        <end position="616"/>
    </location>
</feature>
<protein>
    <recommendedName>
        <fullName evidence="10">Poly [ADP-ribose] polymerase</fullName>
    </recommendedName>
</protein>
<dbReference type="SUPFAM" id="SSF56399">
    <property type="entry name" value="ADP-ribosylation"/>
    <property type="match status" value="1"/>
</dbReference>
<dbReference type="GO" id="GO:0005634">
    <property type="term" value="C:nucleus"/>
    <property type="evidence" value="ECO:0007669"/>
    <property type="project" value="UniProtKB-SubCell"/>
</dbReference>
<keyword evidence="3" id="KW-0346">Stress response</keyword>
<evidence type="ECO:0000256" key="5">
    <source>
        <dbReference type="SAM" id="MobiDB-lite"/>
    </source>
</evidence>
<dbReference type="InterPro" id="IPR057823">
    <property type="entry name" value="WWE_RCD1"/>
</dbReference>
<dbReference type="PANTHER" id="PTHR32263">
    <property type="entry name" value="INACTIVE POLY [ADP-RIBOSE] POLYMERASE SRO4-RELATED"/>
    <property type="match status" value="1"/>
</dbReference>
<keyword evidence="4" id="KW-0539">Nucleus</keyword>
<evidence type="ECO:0000256" key="1">
    <source>
        <dbReference type="ARBA" id="ARBA00004123"/>
    </source>
</evidence>
<feature type="region of interest" description="Disordered" evidence="5">
    <location>
        <begin position="852"/>
        <end position="888"/>
    </location>
</feature>